<evidence type="ECO:0000313" key="12">
    <source>
        <dbReference type="Proteomes" id="UP000286482"/>
    </source>
</evidence>
<dbReference type="PROSITE" id="PS50850">
    <property type="entry name" value="MFS"/>
    <property type="match status" value="1"/>
</dbReference>
<keyword evidence="5" id="KW-0762">Sugar transport</keyword>
<dbReference type="OrthoDB" id="7337792at2"/>
<dbReference type="InterPro" id="IPR020846">
    <property type="entry name" value="MFS_dom"/>
</dbReference>
<feature type="transmembrane region" description="Helical" evidence="9">
    <location>
        <begin position="80"/>
        <end position="97"/>
    </location>
</feature>
<dbReference type="CDD" id="cd17471">
    <property type="entry name" value="MFS_Set"/>
    <property type="match status" value="1"/>
</dbReference>
<feature type="transmembrane region" description="Helical" evidence="9">
    <location>
        <begin position="45"/>
        <end position="68"/>
    </location>
</feature>
<evidence type="ECO:0000256" key="5">
    <source>
        <dbReference type="ARBA" id="ARBA00022597"/>
    </source>
</evidence>
<dbReference type="Proteomes" id="UP000286482">
    <property type="component" value="Unassembled WGS sequence"/>
</dbReference>
<keyword evidence="3" id="KW-0813">Transport</keyword>
<feature type="transmembrane region" description="Helical" evidence="9">
    <location>
        <begin position="211"/>
        <end position="232"/>
    </location>
</feature>
<keyword evidence="7 9" id="KW-1133">Transmembrane helix</keyword>
<dbReference type="PANTHER" id="PTHR23535">
    <property type="entry name" value="SUGAR EFFLUX TRANSPORTER A-RELATED"/>
    <property type="match status" value="1"/>
</dbReference>
<feature type="transmembrane region" description="Helical" evidence="9">
    <location>
        <begin position="302"/>
        <end position="323"/>
    </location>
</feature>
<keyword evidence="8 9" id="KW-0472">Membrane</keyword>
<feature type="transmembrane region" description="Helical" evidence="9">
    <location>
        <begin position="277"/>
        <end position="296"/>
    </location>
</feature>
<dbReference type="Pfam" id="PF07690">
    <property type="entry name" value="MFS_1"/>
    <property type="match status" value="1"/>
</dbReference>
<dbReference type="SUPFAM" id="SSF103473">
    <property type="entry name" value="MFS general substrate transporter"/>
    <property type="match status" value="1"/>
</dbReference>
<protein>
    <submittedName>
        <fullName evidence="11">MFS transporter</fullName>
    </submittedName>
</protein>
<keyword evidence="12" id="KW-1185">Reference proteome</keyword>
<dbReference type="InterPro" id="IPR036259">
    <property type="entry name" value="MFS_trans_sf"/>
</dbReference>
<comment type="caution">
    <text evidence="11">The sequence shown here is derived from an EMBL/GenBank/DDBJ whole genome shotgun (WGS) entry which is preliminary data.</text>
</comment>
<dbReference type="GO" id="GO:0022857">
    <property type="term" value="F:transmembrane transporter activity"/>
    <property type="evidence" value="ECO:0007669"/>
    <property type="project" value="InterPro"/>
</dbReference>
<evidence type="ECO:0000259" key="10">
    <source>
        <dbReference type="PROSITE" id="PS50850"/>
    </source>
</evidence>
<accession>A0A420E8V2</accession>
<feature type="transmembrane region" description="Helical" evidence="9">
    <location>
        <begin position="244"/>
        <end position="265"/>
    </location>
</feature>
<feature type="transmembrane region" description="Helical" evidence="9">
    <location>
        <begin position="12"/>
        <end position="33"/>
    </location>
</feature>
<dbReference type="RefSeq" id="WP_120355897.1">
    <property type="nucleotide sequence ID" value="NZ_RAQO01000008.1"/>
</dbReference>
<feature type="transmembrane region" description="Helical" evidence="9">
    <location>
        <begin position="146"/>
        <end position="165"/>
    </location>
</feature>
<evidence type="ECO:0000256" key="8">
    <source>
        <dbReference type="ARBA" id="ARBA00023136"/>
    </source>
</evidence>
<feature type="transmembrane region" description="Helical" evidence="9">
    <location>
        <begin position="344"/>
        <end position="360"/>
    </location>
</feature>
<evidence type="ECO:0000313" key="11">
    <source>
        <dbReference type="EMBL" id="RKF15811.1"/>
    </source>
</evidence>
<gene>
    <name evidence="11" type="ORF">DBZ36_15670</name>
</gene>
<reference evidence="11 12" key="1">
    <citation type="submission" date="2018-09" db="EMBL/GenBank/DDBJ databases">
        <authorList>
            <person name="Wang Z."/>
        </authorList>
    </citation>
    <scope>NUCLEOTIDE SEQUENCE [LARGE SCALE GENOMIC DNA]</scope>
    <source>
        <strain evidence="11 12">ALS 81</strain>
    </source>
</reference>
<evidence type="ECO:0000256" key="4">
    <source>
        <dbReference type="ARBA" id="ARBA00022475"/>
    </source>
</evidence>
<feature type="transmembrane region" description="Helical" evidence="9">
    <location>
        <begin position="171"/>
        <end position="190"/>
    </location>
</feature>
<feature type="domain" description="Major facilitator superfamily (MFS) profile" evidence="10">
    <location>
        <begin position="11"/>
        <end position="387"/>
    </location>
</feature>
<dbReference type="PANTHER" id="PTHR23535:SF2">
    <property type="entry name" value="SUGAR EFFLUX TRANSPORTER A-RELATED"/>
    <property type="match status" value="1"/>
</dbReference>
<comment type="similarity">
    <text evidence="2">Belongs to the major facilitator superfamily. Set transporter family.</text>
</comment>
<dbReference type="AlphaFoldDB" id="A0A420E8V2"/>
<evidence type="ECO:0000256" key="3">
    <source>
        <dbReference type="ARBA" id="ARBA00022448"/>
    </source>
</evidence>
<dbReference type="EMBL" id="RAQO01000008">
    <property type="protein sequence ID" value="RKF15811.1"/>
    <property type="molecule type" value="Genomic_DNA"/>
</dbReference>
<organism evidence="11 12">
    <name type="scientific">Alginatibacterium sediminis</name>
    <dbReference type="NCBI Taxonomy" id="2164068"/>
    <lineage>
        <taxon>Bacteria</taxon>
        <taxon>Pseudomonadati</taxon>
        <taxon>Pseudomonadota</taxon>
        <taxon>Gammaproteobacteria</taxon>
        <taxon>Alteromonadales</taxon>
        <taxon>Alteromonadaceae</taxon>
        <taxon>Alginatibacterium</taxon>
    </lineage>
</organism>
<dbReference type="GO" id="GO:0005886">
    <property type="term" value="C:plasma membrane"/>
    <property type="evidence" value="ECO:0007669"/>
    <property type="project" value="UniProtKB-SubCell"/>
</dbReference>
<evidence type="ECO:0000256" key="6">
    <source>
        <dbReference type="ARBA" id="ARBA00022692"/>
    </source>
</evidence>
<feature type="transmembrane region" description="Helical" evidence="9">
    <location>
        <begin position="103"/>
        <end position="125"/>
    </location>
</feature>
<evidence type="ECO:0000256" key="2">
    <source>
        <dbReference type="ARBA" id="ARBA00006523"/>
    </source>
</evidence>
<keyword evidence="4" id="KW-1003">Cell membrane</keyword>
<evidence type="ECO:0000256" key="7">
    <source>
        <dbReference type="ARBA" id="ARBA00022989"/>
    </source>
</evidence>
<keyword evidence="6 9" id="KW-0812">Transmembrane</keyword>
<dbReference type="Gene3D" id="1.20.1250.20">
    <property type="entry name" value="MFS general substrate transporter like domains"/>
    <property type="match status" value="2"/>
</dbReference>
<evidence type="ECO:0000256" key="9">
    <source>
        <dbReference type="SAM" id="Phobius"/>
    </source>
</evidence>
<feature type="transmembrane region" description="Helical" evidence="9">
    <location>
        <begin position="366"/>
        <end position="384"/>
    </location>
</feature>
<evidence type="ECO:0000256" key="1">
    <source>
        <dbReference type="ARBA" id="ARBA00004651"/>
    </source>
</evidence>
<name>A0A420E8V2_9ALTE</name>
<sequence>MRSYAHYFTGQTGLLLLNCLFNGLSFSFIYPVMSFFLVQELQSPPILIGVYTICVTLSGLIISQVLGYLTDKGLSAKTSYCLSLLSISIASGIFSIADNYWQVWLAGIVFMGIGAASMPLLLTIIREAAIQQNRDVRDMNAVMRATISLAWIAGPPLAYGLIAQFGFTASFGSASIITALTVVLAIYSLPNTGIKAKDSQQEPNTPISFHIWLLCLVLLFVNMANGMYGTAMPLYSLNERDLPAYLPGLLFGVAAGLEVPIMIIASRLANHFGTQKLMGIATICGAVFYTGIYSASQGWHFIALQLCNAIFFGVFASLGVTVIQEMLPNRPGFASALFSNSMRAGMMIGTSLTGIIAQFYSFQTAILGASIAVICAAVCLGWAARVSSSEQKA</sequence>
<comment type="subcellular location">
    <subcellularLocation>
        <location evidence="1">Cell membrane</location>
        <topology evidence="1">Multi-pass membrane protein</topology>
    </subcellularLocation>
</comment>
<proteinExistence type="inferred from homology"/>
<dbReference type="InterPro" id="IPR011701">
    <property type="entry name" value="MFS"/>
</dbReference>